<dbReference type="SUPFAM" id="SSF53474">
    <property type="entry name" value="alpha/beta-Hydrolases"/>
    <property type="match status" value="1"/>
</dbReference>
<dbReference type="OrthoDB" id="9804993at2"/>
<evidence type="ECO:0000313" key="2">
    <source>
        <dbReference type="Proteomes" id="UP000468388"/>
    </source>
</evidence>
<keyword evidence="2" id="KW-1185">Reference proteome</keyword>
<reference evidence="1 2" key="1">
    <citation type="submission" date="2019-12" db="EMBL/GenBank/DDBJ databases">
        <title>The draft genomic sequence of strain Chitinophaga oryziterrae JCM 16595.</title>
        <authorList>
            <person name="Zhang X."/>
        </authorList>
    </citation>
    <scope>NUCLEOTIDE SEQUENCE [LARGE SCALE GENOMIC DNA]</scope>
    <source>
        <strain evidence="1 2">JCM 16595</strain>
    </source>
</reference>
<accession>A0A6N8JHH4</accession>
<dbReference type="Gene3D" id="3.40.50.1820">
    <property type="entry name" value="alpha/beta hydrolase"/>
    <property type="match status" value="1"/>
</dbReference>
<dbReference type="EMBL" id="WRXO01000011">
    <property type="protein sequence ID" value="MVT44424.1"/>
    <property type="molecule type" value="Genomic_DNA"/>
</dbReference>
<organism evidence="1 2">
    <name type="scientific">Chitinophaga oryziterrae</name>
    <dbReference type="NCBI Taxonomy" id="1031224"/>
    <lineage>
        <taxon>Bacteria</taxon>
        <taxon>Pseudomonadati</taxon>
        <taxon>Bacteroidota</taxon>
        <taxon>Chitinophagia</taxon>
        <taxon>Chitinophagales</taxon>
        <taxon>Chitinophagaceae</taxon>
        <taxon>Chitinophaga</taxon>
    </lineage>
</organism>
<dbReference type="Pfam" id="PF06821">
    <property type="entry name" value="Ser_hydrolase"/>
    <property type="match status" value="1"/>
</dbReference>
<evidence type="ECO:0000313" key="1">
    <source>
        <dbReference type="EMBL" id="MVT44424.1"/>
    </source>
</evidence>
<name>A0A6N8JHH4_9BACT</name>
<dbReference type="InterPro" id="IPR029058">
    <property type="entry name" value="AB_hydrolase_fold"/>
</dbReference>
<keyword evidence="1" id="KW-0378">Hydrolase</keyword>
<dbReference type="GO" id="GO:0016787">
    <property type="term" value="F:hydrolase activity"/>
    <property type="evidence" value="ECO:0007669"/>
    <property type="project" value="UniProtKB-KW"/>
</dbReference>
<dbReference type="InterPro" id="IPR010662">
    <property type="entry name" value="RBBP9/YdeN"/>
</dbReference>
<sequence length="180" mass="19627">MEINVLTAPGLYGSGPQHWQSVWEKMPGYKRIEQQNWNEPVMSDWVHTIETAVAEAGPDVVIVAHSLGCIALAQWAQQTKLKIRGALLVAPADTEKQTFPKAASGFAPIPLAPLPFKSIVVSSTNDEFASPQRAIDFANAWGSRFVNAGNKGHINADSNLGEWSAGQSLVDELVRNWHTL</sequence>
<dbReference type="AlphaFoldDB" id="A0A6N8JHH4"/>
<proteinExistence type="predicted"/>
<comment type="caution">
    <text evidence="1">The sequence shown here is derived from an EMBL/GenBank/DDBJ whole genome shotgun (WGS) entry which is preliminary data.</text>
</comment>
<dbReference type="Proteomes" id="UP000468388">
    <property type="component" value="Unassembled WGS sequence"/>
</dbReference>
<protein>
    <submittedName>
        <fullName evidence="1">Alpha/beta fold hydrolase</fullName>
    </submittedName>
</protein>
<dbReference type="RefSeq" id="WP_157303219.1">
    <property type="nucleotide sequence ID" value="NZ_BAAAZB010000036.1"/>
</dbReference>
<gene>
    <name evidence="1" type="ORF">GO495_27770</name>
</gene>